<evidence type="ECO:0000259" key="3">
    <source>
        <dbReference type="Pfam" id="PF13962"/>
    </source>
</evidence>
<gene>
    <name evidence="4" type="ORF">TCM_042939</name>
</gene>
<evidence type="ECO:0000256" key="2">
    <source>
        <dbReference type="SAM" id="Phobius"/>
    </source>
</evidence>
<feature type="transmembrane region" description="Helical" evidence="2">
    <location>
        <begin position="318"/>
        <end position="339"/>
    </location>
</feature>
<name>A0A061FMN9_THECC</name>
<feature type="repeat" description="ANK" evidence="1">
    <location>
        <begin position="183"/>
        <end position="205"/>
    </location>
</feature>
<feature type="transmembrane region" description="Helical" evidence="2">
    <location>
        <begin position="270"/>
        <end position="288"/>
    </location>
</feature>
<organism evidence="4 5">
    <name type="scientific">Theobroma cacao</name>
    <name type="common">Cacao</name>
    <name type="synonym">Cocoa</name>
    <dbReference type="NCBI Taxonomy" id="3641"/>
    <lineage>
        <taxon>Eukaryota</taxon>
        <taxon>Viridiplantae</taxon>
        <taxon>Streptophyta</taxon>
        <taxon>Embryophyta</taxon>
        <taxon>Tracheophyta</taxon>
        <taxon>Spermatophyta</taxon>
        <taxon>Magnoliopsida</taxon>
        <taxon>eudicotyledons</taxon>
        <taxon>Gunneridae</taxon>
        <taxon>Pentapetalae</taxon>
        <taxon>rosids</taxon>
        <taxon>malvids</taxon>
        <taxon>Malvales</taxon>
        <taxon>Malvaceae</taxon>
        <taxon>Byttnerioideae</taxon>
        <taxon>Theobroma</taxon>
    </lineage>
</organism>
<dbReference type="InterPro" id="IPR036770">
    <property type="entry name" value="Ankyrin_rpt-contain_sf"/>
</dbReference>
<dbReference type="PROSITE" id="PS50297">
    <property type="entry name" value="ANK_REP_REGION"/>
    <property type="match status" value="2"/>
</dbReference>
<dbReference type="PROSITE" id="PS50088">
    <property type="entry name" value="ANK_REPEAT"/>
    <property type="match status" value="2"/>
</dbReference>
<feature type="transmembrane region" description="Helical" evidence="2">
    <location>
        <begin position="373"/>
        <end position="392"/>
    </location>
</feature>
<reference evidence="4 5" key="1">
    <citation type="journal article" date="2013" name="Genome Biol.">
        <title>The genome sequence of the most widely cultivated cacao type and its use to identify candidate genes regulating pod color.</title>
        <authorList>
            <person name="Motamayor J.C."/>
            <person name="Mockaitis K."/>
            <person name="Schmutz J."/>
            <person name="Haiminen N."/>
            <person name="Iii D.L."/>
            <person name="Cornejo O."/>
            <person name="Findley S.D."/>
            <person name="Zheng P."/>
            <person name="Utro F."/>
            <person name="Royaert S."/>
            <person name="Saski C."/>
            <person name="Jenkins J."/>
            <person name="Podicheti R."/>
            <person name="Zhao M."/>
            <person name="Scheffler B.E."/>
            <person name="Stack J.C."/>
            <person name="Feltus F.A."/>
            <person name="Mustiga G.M."/>
            <person name="Amores F."/>
            <person name="Phillips W."/>
            <person name="Marelli J.P."/>
            <person name="May G.D."/>
            <person name="Shapiro H."/>
            <person name="Ma J."/>
            <person name="Bustamante C.D."/>
            <person name="Schnell R.J."/>
            <person name="Main D."/>
            <person name="Gilbert D."/>
            <person name="Parida L."/>
            <person name="Kuhn D.N."/>
        </authorList>
    </citation>
    <scope>NUCLEOTIDE SEQUENCE [LARGE SCALE GENOMIC DNA]</scope>
    <source>
        <strain evidence="5">cv. Matina 1-6</strain>
    </source>
</reference>
<dbReference type="Proteomes" id="UP000026915">
    <property type="component" value="Chromosome 10"/>
</dbReference>
<feature type="domain" description="PGG" evidence="3">
    <location>
        <begin position="268"/>
        <end position="357"/>
    </location>
</feature>
<keyword evidence="2" id="KW-1133">Transmembrane helix</keyword>
<keyword evidence="5" id="KW-1185">Reference proteome</keyword>
<proteinExistence type="predicted"/>
<dbReference type="PANTHER" id="PTHR24128">
    <property type="entry name" value="HOMEOBOX PROTEIN WARIAI"/>
    <property type="match status" value="1"/>
</dbReference>
<sequence>MDERLMRAAQSGNIDALYDLIEDDADVLRRIDEMEFVDTPLHIAAAAGHTDFAMEVMNLKPSFARNLNQGGFSPLHLASQYAKKKMVDDLLSVDKDLVRVKGREGYTPLHCAAREGDVPLLSKFLEECPNCIFDLTIRKETALHFAAQNNNFQAFKAILDRIQETDKYHDIEKRRMLNLQDKDGNTVLHIAASNNQTQMIKLLIESKKVDSNMVNQSGFTALHVLQEQPVVDRESVNILIRAQHPASRFRRASNFNKLTRDIEEMKLDTINALLVVFALILAMTYQALLSPPGGVLQADAGSDSDHAGKSVIKPVMFIIFYVSNSVAFIMAWILTMALLSVVGKRIVFTVFSLYLLMCLCYGAALGVLEPIAFSGWGSWIAAVITNVLFFYVW</sequence>
<protein>
    <submittedName>
        <fullName evidence="4">Ankyrin repeat-containing protein, putative</fullName>
    </submittedName>
</protein>
<dbReference type="InterPro" id="IPR002110">
    <property type="entry name" value="Ankyrin_rpt"/>
</dbReference>
<dbReference type="eggNOG" id="KOG0504">
    <property type="taxonomic scope" value="Eukaryota"/>
</dbReference>
<dbReference type="SUPFAM" id="SSF48403">
    <property type="entry name" value="Ankyrin repeat"/>
    <property type="match status" value="1"/>
</dbReference>
<keyword evidence="2" id="KW-0812">Transmembrane</keyword>
<dbReference type="Pfam" id="PF13962">
    <property type="entry name" value="PGG"/>
    <property type="match status" value="1"/>
</dbReference>
<dbReference type="InterPro" id="IPR026961">
    <property type="entry name" value="PGG_dom"/>
</dbReference>
<dbReference type="EMBL" id="CM001888">
    <property type="protein sequence ID" value="EOY18336.1"/>
    <property type="molecule type" value="Genomic_DNA"/>
</dbReference>
<evidence type="ECO:0000313" key="5">
    <source>
        <dbReference type="Proteomes" id="UP000026915"/>
    </source>
</evidence>
<dbReference type="SMART" id="SM00248">
    <property type="entry name" value="ANK"/>
    <property type="match status" value="5"/>
</dbReference>
<evidence type="ECO:0000313" key="4">
    <source>
        <dbReference type="EMBL" id="EOY18336.1"/>
    </source>
</evidence>
<dbReference type="HOGENOM" id="CLU_000134_47_1_1"/>
<keyword evidence="2" id="KW-0472">Membrane</keyword>
<dbReference type="Gene3D" id="1.25.40.20">
    <property type="entry name" value="Ankyrin repeat-containing domain"/>
    <property type="match status" value="2"/>
</dbReference>
<dbReference type="Pfam" id="PF00023">
    <property type="entry name" value="Ank"/>
    <property type="match status" value="1"/>
</dbReference>
<dbReference type="PANTHER" id="PTHR24128:SF40">
    <property type="entry name" value="SERINE_THREONINE-PROTEIN PHOSPHATASE 6 REGULATORY ANKYRIN REPEAT SUBUNIT A-LIKE"/>
    <property type="match status" value="1"/>
</dbReference>
<feature type="repeat" description="ANK" evidence="1">
    <location>
        <begin position="104"/>
        <end position="126"/>
    </location>
</feature>
<feature type="transmembrane region" description="Helical" evidence="2">
    <location>
        <begin position="346"/>
        <end position="367"/>
    </location>
</feature>
<accession>A0A061FMN9</accession>
<dbReference type="AlphaFoldDB" id="A0A061FMN9"/>
<dbReference type="Pfam" id="PF12796">
    <property type="entry name" value="Ank_2"/>
    <property type="match status" value="2"/>
</dbReference>
<evidence type="ECO:0000256" key="1">
    <source>
        <dbReference type="PROSITE-ProRule" id="PRU00023"/>
    </source>
</evidence>
<keyword evidence="1" id="KW-0040">ANK repeat</keyword>
<dbReference type="Gramene" id="EOY18336">
    <property type="protein sequence ID" value="EOY18336"/>
    <property type="gene ID" value="TCM_042939"/>
</dbReference>
<dbReference type="InParanoid" id="A0A061FMN9"/>
<dbReference type="OMA" id="DNMESVN"/>